<dbReference type="OrthoDB" id="284357at2759"/>
<dbReference type="Proteomes" id="UP000240830">
    <property type="component" value="Unassembled WGS sequence"/>
</dbReference>
<sequence length="199" mass="23397">MITAYLFFFLVIQQCTCSLFAFNRHRRTDYLQYHYLPEDELIEHLHPNTHGNTYVLDASQFTLQRPLWRHGAASIKPRSVPVDKVAEMILEEDKYERVPLRSLIQALWKELATFQSDDAAIRDLIDSNQRIMKCIDLSAPASFMRPNPALTPSRWNWLSISEEGRERINRITEYAKRTLYYGWIPFILILGTVLPILRL</sequence>
<reference evidence="12 13" key="1">
    <citation type="submission" date="2016-10" db="EMBL/GenBank/DDBJ databases">
        <title>The genome of Paramicrosporidium saccamoebae is the missing link in understanding Cryptomycota and Microsporidia evolution.</title>
        <authorList>
            <person name="Quandt C.A."/>
            <person name="Beaudet D."/>
            <person name="Corsaro D."/>
            <person name="Michel R."/>
            <person name="Corradi N."/>
            <person name="James T."/>
        </authorList>
    </citation>
    <scope>NUCLEOTIDE SEQUENCE [LARGE SCALE GENOMIC DNA]</scope>
    <source>
        <strain evidence="12 13">KSL3</strain>
    </source>
</reference>
<gene>
    <name evidence="12" type="ORF">PSACC_02746</name>
</gene>
<dbReference type="EMBL" id="MTSL01000174">
    <property type="protein sequence ID" value="PJF17457.1"/>
    <property type="molecule type" value="Genomic_DNA"/>
</dbReference>
<evidence type="ECO:0000256" key="5">
    <source>
        <dbReference type="ARBA" id="ARBA00022787"/>
    </source>
</evidence>
<comment type="similarity">
    <text evidence="2">Belongs to the Tom7 family.</text>
</comment>
<dbReference type="Pfam" id="PF08038">
    <property type="entry name" value="Tom7"/>
    <property type="match status" value="1"/>
</dbReference>
<keyword evidence="5" id="KW-1000">Mitochondrion outer membrane</keyword>
<dbReference type="AlphaFoldDB" id="A0A2H9TI67"/>
<feature type="signal peptide" evidence="11">
    <location>
        <begin position="1"/>
        <end position="17"/>
    </location>
</feature>
<dbReference type="GO" id="GO:0005742">
    <property type="term" value="C:mitochondrial outer membrane translocase complex"/>
    <property type="evidence" value="ECO:0007669"/>
    <property type="project" value="InterPro"/>
</dbReference>
<evidence type="ECO:0000313" key="13">
    <source>
        <dbReference type="Proteomes" id="UP000240830"/>
    </source>
</evidence>
<comment type="subcellular location">
    <subcellularLocation>
        <location evidence="1">Mitochondrion outer membrane</location>
        <topology evidence="1">Single-pass membrane protein</topology>
    </subcellularLocation>
</comment>
<keyword evidence="7 10" id="KW-1133">Transmembrane helix</keyword>
<dbReference type="InterPro" id="IPR012621">
    <property type="entry name" value="Tom7"/>
</dbReference>
<protein>
    <submittedName>
        <fullName evidence="12">Uncharacterized protein</fullName>
    </submittedName>
</protein>
<keyword evidence="3" id="KW-0813">Transport</keyword>
<feature type="transmembrane region" description="Helical" evidence="10">
    <location>
        <begin position="179"/>
        <end position="197"/>
    </location>
</feature>
<evidence type="ECO:0000256" key="4">
    <source>
        <dbReference type="ARBA" id="ARBA00022692"/>
    </source>
</evidence>
<keyword evidence="8" id="KW-0496">Mitochondrion</keyword>
<evidence type="ECO:0000256" key="2">
    <source>
        <dbReference type="ARBA" id="ARBA00010917"/>
    </source>
</evidence>
<name>A0A2H9TI67_9FUNG</name>
<evidence type="ECO:0000256" key="8">
    <source>
        <dbReference type="ARBA" id="ARBA00023128"/>
    </source>
</evidence>
<evidence type="ECO:0000256" key="9">
    <source>
        <dbReference type="ARBA" id="ARBA00023136"/>
    </source>
</evidence>
<evidence type="ECO:0000256" key="7">
    <source>
        <dbReference type="ARBA" id="ARBA00022989"/>
    </source>
</evidence>
<keyword evidence="11" id="KW-0732">Signal</keyword>
<keyword evidence="13" id="KW-1185">Reference proteome</keyword>
<organism evidence="12 13">
    <name type="scientific">Paramicrosporidium saccamoebae</name>
    <dbReference type="NCBI Taxonomy" id="1246581"/>
    <lineage>
        <taxon>Eukaryota</taxon>
        <taxon>Fungi</taxon>
        <taxon>Fungi incertae sedis</taxon>
        <taxon>Cryptomycota</taxon>
        <taxon>Cryptomycota incertae sedis</taxon>
        <taxon>Paramicrosporidium</taxon>
    </lineage>
</organism>
<evidence type="ECO:0000313" key="12">
    <source>
        <dbReference type="EMBL" id="PJF17457.1"/>
    </source>
</evidence>
<accession>A0A2H9TI67</accession>
<dbReference type="GO" id="GO:0030150">
    <property type="term" value="P:protein import into mitochondrial matrix"/>
    <property type="evidence" value="ECO:0007669"/>
    <property type="project" value="InterPro"/>
</dbReference>
<keyword evidence="6" id="KW-0653">Protein transport</keyword>
<comment type="caution">
    <text evidence="12">The sequence shown here is derived from an EMBL/GenBank/DDBJ whole genome shotgun (WGS) entry which is preliminary data.</text>
</comment>
<evidence type="ECO:0000256" key="10">
    <source>
        <dbReference type="SAM" id="Phobius"/>
    </source>
</evidence>
<feature type="chain" id="PRO_5014163712" evidence="11">
    <location>
        <begin position="18"/>
        <end position="199"/>
    </location>
</feature>
<evidence type="ECO:0000256" key="6">
    <source>
        <dbReference type="ARBA" id="ARBA00022927"/>
    </source>
</evidence>
<keyword evidence="9 10" id="KW-0472">Membrane</keyword>
<evidence type="ECO:0000256" key="11">
    <source>
        <dbReference type="SAM" id="SignalP"/>
    </source>
</evidence>
<evidence type="ECO:0000256" key="1">
    <source>
        <dbReference type="ARBA" id="ARBA00004572"/>
    </source>
</evidence>
<evidence type="ECO:0000256" key="3">
    <source>
        <dbReference type="ARBA" id="ARBA00022448"/>
    </source>
</evidence>
<proteinExistence type="inferred from homology"/>
<keyword evidence="4 10" id="KW-0812">Transmembrane</keyword>